<dbReference type="NCBIfam" id="TIGR00614">
    <property type="entry name" value="recQ_fam"/>
    <property type="match status" value="1"/>
</dbReference>
<dbReference type="PROSITE" id="PS50967">
    <property type="entry name" value="HRDC"/>
    <property type="match status" value="1"/>
</dbReference>
<dbReference type="SMART" id="SM00956">
    <property type="entry name" value="RQC"/>
    <property type="match status" value="1"/>
</dbReference>
<dbReference type="InterPro" id="IPR032284">
    <property type="entry name" value="RecQ_Zn-bd"/>
</dbReference>
<dbReference type="GO" id="GO:0030894">
    <property type="term" value="C:replisome"/>
    <property type="evidence" value="ECO:0007669"/>
    <property type="project" value="TreeGrafter"/>
</dbReference>
<feature type="domain" description="HRDC" evidence="17">
    <location>
        <begin position="531"/>
        <end position="611"/>
    </location>
</feature>
<dbReference type="Gene3D" id="3.40.50.300">
    <property type="entry name" value="P-loop containing nucleotide triphosphate hydrolases"/>
    <property type="match status" value="2"/>
</dbReference>
<dbReference type="GO" id="GO:0043590">
    <property type="term" value="C:bacterial nucleoid"/>
    <property type="evidence" value="ECO:0007669"/>
    <property type="project" value="TreeGrafter"/>
</dbReference>
<keyword evidence="4" id="KW-0479">Metal-binding</keyword>
<evidence type="ECO:0000256" key="11">
    <source>
        <dbReference type="ARBA" id="ARBA00023125"/>
    </source>
</evidence>
<keyword evidence="13" id="KW-0234">DNA repair</keyword>
<dbReference type="Proteomes" id="UP000526501">
    <property type="component" value="Unassembled WGS sequence"/>
</dbReference>
<keyword evidence="10" id="KW-0067">ATP-binding</keyword>
<dbReference type="Gene3D" id="1.10.10.10">
    <property type="entry name" value="Winged helix-like DNA-binding domain superfamily/Winged helix DNA-binding domain"/>
    <property type="match status" value="1"/>
</dbReference>
<reference evidence="20 21" key="1">
    <citation type="submission" date="2020-07" db="EMBL/GenBank/DDBJ databases">
        <authorList>
            <person name="Feng X."/>
        </authorList>
    </citation>
    <scope>NUCLEOTIDE SEQUENCE [LARGE SCALE GENOMIC DNA]</scope>
    <source>
        <strain evidence="20 21">JCM23202</strain>
    </source>
</reference>
<evidence type="ECO:0000256" key="9">
    <source>
        <dbReference type="ARBA" id="ARBA00022833"/>
    </source>
</evidence>
<dbReference type="RefSeq" id="WP_185660820.1">
    <property type="nucleotide sequence ID" value="NZ_CAWPOO010000012.1"/>
</dbReference>
<dbReference type="GO" id="GO:0016787">
    <property type="term" value="F:hydrolase activity"/>
    <property type="evidence" value="ECO:0007669"/>
    <property type="project" value="UniProtKB-KW"/>
</dbReference>
<dbReference type="AlphaFoldDB" id="A0A7X1EAN2"/>
<dbReference type="FunFam" id="3.40.50.300:FF:000156">
    <property type="entry name" value="ATP-dependent DNA helicase recQ"/>
    <property type="match status" value="1"/>
</dbReference>
<comment type="cofactor">
    <cofactor evidence="2">
        <name>Zn(2+)</name>
        <dbReference type="ChEBI" id="CHEBI:29105"/>
    </cofactor>
</comment>
<keyword evidence="7 20" id="KW-0378">Hydrolase</keyword>
<dbReference type="InterPro" id="IPR006293">
    <property type="entry name" value="DNA_helicase_ATP-dep_RecQ_bac"/>
</dbReference>
<dbReference type="PANTHER" id="PTHR13710:SF105">
    <property type="entry name" value="ATP-DEPENDENT DNA HELICASE Q1"/>
    <property type="match status" value="1"/>
</dbReference>
<keyword evidence="12" id="KW-0233">DNA recombination</keyword>
<dbReference type="CDD" id="cd17920">
    <property type="entry name" value="DEXHc_RecQ"/>
    <property type="match status" value="1"/>
</dbReference>
<evidence type="ECO:0000259" key="17">
    <source>
        <dbReference type="PROSITE" id="PS50967"/>
    </source>
</evidence>
<gene>
    <name evidence="20" type="primary">recQ</name>
    <name evidence="20" type="ORF">H5P27_12940</name>
</gene>
<dbReference type="Pfam" id="PF16124">
    <property type="entry name" value="RecQ_Zn_bind"/>
    <property type="match status" value="1"/>
</dbReference>
<evidence type="ECO:0000256" key="14">
    <source>
        <dbReference type="ARBA" id="ARBA00023235"/>
    </source>
</evidence>
<dbReference type="NCBIfam" id="TIGR01389">
    <property type="entry name" value="recQ"/>
    <property type="match status" value="1"/>
</dbReference>
<evidence type="ECO:0000256" key="3">
    <source>
        <dbReference type="ARBA" id="ARBA00005446"/>
    </source>
</evidence>
<dbReference type="InterPro" id="IPR002121">
    <property type="entry name" value="HRDC_dom"/>
</dbReference>
<evidence type="ECO:0000256" key="5">
    <source>
        <dbReference type="ARBA" id="ARBA00022741"/>
    </source>
</evidence>
<keyword evidence="11" id="KW-0238">DNA-binding</keyword>
<dbReference type="CDD" id="cd18794">
    <property type="entry name" value="SF2_C_RecQ"/>
    <property type="match status" value="1"/>
</dbReference>
<dbReference type="GO" id="GO:0043138">
    <property type="term" value="F:3'-5' DNA helicase activity"/>
    <property type="evidence" value="ECO:0007669"/>
    <property type="project" value="UniProtKB-EC"/>
</dbReference>
<dbReference type="Pfam" id="PF00271">
    <property type="entry name" value="Helicase_C"/>
    <property type="match status" value="1"/>
</dbReference>
<keyword evidence="14" id="KW-0413">Isomerase</keyword>
<evidence type="ECO:0000256" key="16">
    <source>
        <dbReference type="NCBIfam" id="TIGR01389"/>
    </source>
</evidence>
<evidence type="ECO:0000259" key="19">
    <source>
        <dbReference type="PROSITE" id="PS51194"/>
    </source>
</evidence>
<evidence type="ECO:0000256" key="6">
    <source>
        <dbReference type="ARBA" id="ARBA00022763"/>
    </source>
</evidence>
<dbReference type="GO" id="GO:0005737">
    <property type="term" value="C:cytoplasm"/>
    <property type="evidence" value="ECO:0007669"/>
    <property type="project" value="TreeGrafter"/>
</dbReference>
<evidence type="ECO:0000256" key="13">
    <source>
        <dbReference type="ARBA" id="ARBA00023204"/>
    </source>
</evidence>
<evidence type="ECO:0000313" key="20">
    <source>
        <dbReference type="EMBL" id="MBC2606952.1"/>
    </source>
</evidence>
<dbReference type="PROSITE" id="PS51192">
    <property type="entry name" value="HELICASE_ATP_BIND_1"/>
    <property type="match status" value="1"/>
</dbReference>
<name>A0A7X1EAN2_9BACT</name>
<sequence>MPALSKDRVHSTLKKYFGHDSFRPLQADIVDDALQGRDVFALLPTGGGKSLCYQLPAVLSEGLTVVISPLIALMKDQVDGLTENGISATYLNSSLGKKEAAQRYAKLFAGDYQVLYVAPERLMLGGFLEDLKKWKVCRFAVDEAHCISEWGHDFRPEYRQLAELRRRFPDTPFMALTATATDRVREDIVKQLKLRQPTNYVASFNRPNLSYRIEQKQAVFRQILKFVQARPFDSGIIYCYSRKATEQTADRLRQEGIEALPYHAGMTPLQRAKNQEAFIRDEVKVVCATIAFGMGIDKPNVRYVIHQDIPKNIEGYYQETGRAGRDGLPSECVLFFSPGDVAKQLNFIAEKEAQEREVAKEQLRQMVNYAESSRCRRVELLAYFSEVWTEENCGNCDNCNQPKETFDGTIPAQKFMSCIFRASQVSSFGVGINHIVDILLGSRNEKVLKWGHDRLSTYNIGQEHKRAEWQAFGRELIRKEYVFQDPDAFGALSLTSKGKSALRDRSPITLTKLPVSANALQRDRNRSKGGIECNEDLFSILRSLRKEIADEQGVPPYIVFSDVTLREMARYFPANEDKLSEISGVGYKKLDAYGEAFLEAITEFIIANPDAPEEFR</sequence>
<dbReference type="InterPro" id="IPR018982">
    <property type="entry name" value="RQC_domain"/>
</dbReference>
<evidence type="ECO:0000256" key="10">
    <source>
        <dbReference type="ARBA" id="ARBA00022840"/>
    </source>
</evidence>
<evidence type="ECO:0000256" key="7">
    <source>
        <dbReference type="ARBA" id="ARBA00022801"/>
    </source>
</evidence>
<dbReference type="GO" id="GO:0006281">
    <property type="term" value="P:DNA repair"/>
    <property type="evidence" value="ECO:0007669"/>
    <property type="project" value="UniProtKB-KW"/>
</dbReference>
<comment type="similarity">
    <text evidence="3">Belongs to the helicase family. RecQ subfamily.</text>
</comment>
<evidence type="ECO:0000259" key="18">
    <source>
        <dbReference type="PROSITE" id="PS51192"/>
    </source>
</evidence>
<dbReference type="PANTHER" id="PTHR13710">
    <property type="entry name" value="DNA HELICASE RECQ FAMILY MEMBER"/>
    <property type="match status" value="1"/>
</dbReference>
<dbReference type="GO" id="GO:0009378">
    <property type="term" value="F:four-way junction helicase activity"/>
    <property type="evidence" value="ECO:0007669"/>
    <property type="project" value="TreeGrafter"/>
</dbReference>
<feature type="domain" description="Helicase C-terminal" evidence="19">
    <location>
        <begin position="219"/>
        <end position="367"/>
    </location>
</feature>
<dbReference type="InterPro" id="IPR014001">
    <property type="entry name" value="Helicase_ATP-bd"/>
</dbReference>
<dbReference type="FunFam" id="3.40.50.300:FF:000296">
    <property type="entry name" value="ATP-dependent DNA helicase RecQ"/>
    <property type="match status" value="1"/>
</dbReference>
<dbReference type="GO" id="GO:0003677">
    <property type="term" value="F:DNA binding"/>
    <property type="evidence" value="ECO:0007669"/>
    <property type="project" value="UniProtKB-KW"/>
</dbReference>
<dbReference type="GO" id="GO:0006310">
    <property type="term" value="P:DNA recombination"/>
    <property type="evidence" value="ECO:0007669"/>
    <property type="project" value="UniProtKB-UniRule"/>
</dbReference>
<feature type="domain" description="Helicase ATP-binding" evidence="18">
    <location>
        <begin position="30"/>
        <end position="198"/>
    </location>
</feature>
<dbReference type="GO" id="GO:0009432">
    <property type="term" value="P:SOS response"/>
    <property type="evidence" value="ECO:0007669"/>
    <property type="project" value="UniProtKB-UniRule"/>
</dbReference>
<dbReference type="InterPro" id="IPR044876">
    <property type="entry name" value="HRDC_dom_sf"/>
</dbReference>
<keyword evidence="21" id="KW-1185">Reference proteome</keyword>
<comment type="cofactor">
    <cofactor evidence="1">
        <name>Mg(2+)</name>
        <dbReference type="ChEBI" id="CHEBI:18420"/>
    </cofactor>
</comment>
<dbReference type="SUPFAM" id="SSF52540">
    <property type="entry name" value="P-loop containing nucleoside triphosphate hydrolases"/>
    <property type="match status" value="1"/>
</dbReference>
<dbReference type="EC" id="5.6.2.4" evidence="16"/>
<dbReference type="InterPro" id="IPR036390">
    <property type="entry name" value="WH_DNA-bd_sf"/>
</dbReference>
<dbReference type="GO" id="GO:0006260">
    <property type="term" value="P:DNA replication"/>
    <property type="evidence" value="ECO:0007669"/>
    <property type="project" value="InterPro"/>
</dbReference>
<keyword evidence="6" id="KW-0227">DNA damage</keyword>
<dbReference type="Pfam" id="PF00570">
    <property type="entry name" value="HRDC"/>
    <property type="match status" value="1"/>
</dbReference>
<dbReference type="SMART" id="SM00487">
    <property type="entry name" value="DEXDc"/>
    <property type="match status" value="1"/>
</dbReference>
<dbReference type="InterPro" id="IPR036388">
    <property type="entry name" value="WH-like_DNA-bd_sf"/>
</dbReference>
<dbReference type="SUPFAM" id="SSF46785">
    <property type="entry name" value="Winged helix' DNA-binding domain"/>
    <property type="match status" value="1"/>
</dbReference>
<organism evidence="20 21">
    <name type="scientific">Pelagicoccus albus</name>
    <dbReference type="NCBI Taxonomy" id="415222"/>
    <lineage>
        <taxon>Bacteria</taxon>
        <taxon>Pseudomonadati</taxon>
        <taxon>Verrucomicrobiota</taxon>
        <taxon>Opitutia</taxon>
        <taxon>Puniceicoccales</taxon>
        <taxon>Pelagicoccaceae</taxon>
        <taxon>Pelagicoccus</taxon>
    </lineage>
</organism>
<dbReference type="Gene3D" id="1.10.150.80">
    <property type="entry name" value="HRDC domain"/>
    <property type="match status" value="1"/>
</dbReference>
<dbReference type="Pfam" id="PF09382">
    <property type="entry name" value="RQC"/>
    <property type="match status" value="1"/>
</dbReference>
<dbReference type="InterPro" id="IPR027417">
    <property type="entry name" value="P-loop_NTPase"/>
</dbReference>
<evidence type="ECO:0000313" key="21">
    <source>
        <dbReference type="Proteomes" id="UP000526501"/>
    </source>
</evidence>
<dbReference type="GO" id="GO:0046872">
    <property type="term" value="F:metal ion binding"/>
    <property type="evidence" value="ECO:0007669"/>
    <property type="project" value="UniProtKB-KW"/>
</dbReference>
<proteinExistence type="inferred from homology"/>
<dbReference type="GO" id="GO:0005524">
    <property type="term" value="F:ATP binding"/>
    <property type="evidence" value="ECO:0007669"/>
    <property type="project" value="UniProtKB-KW"/>
</dbReference>
<keyword evidence="8 20" id="KW-0347">Helicase</keyword>
<dbReference type="FunFam" id="1.10.150.80:FF:000002">
    <property type="entry name" value="ATP-dependent DNA helicase RecQ"/>
    <property type="match status" value="1"/>
</dbReference>
<dbReference type="InterPro" id="IPR001650">
    <property type="entry name" value="Helicase_C-like"/>
</dbReference>
<evidence type="ECO:0000256" key="2">
    <source>
        <dbReference type="ARBA" id="ARBA00001947"/>
    </source>
</evidence>
<dbReference type="InterPro" id="IPR010997">
    <property type="entry name" value="HRDC-like_sf"/>
</dbReference>
<dbReference type="InterPro" id="IPR011545">
    <property type="entry name" value="DEAD/DEAH_box_helicase_dom"/>
</dbReference>
<keyword evidence="5" id="KW-0547">Nucleotide-binding</keyword>
<protein>
    <recommendedName>
        <fullName evidence="16">DNA helicase RecQ</fullName>
        <ecNumber evidence="16">5.6.2.4</ecNumber>
    </recommendedName>
</protein>
<evidence type="ECO:0000256" key="15">
    <source>
        <dbReference type="ARBA" id="ARBA00034617"/>
    </source>
</evidence>
<dbReference type="Pfam" id="PF00270">
    <property type="entry name" value="DEAD"/>
    <property type="match status" value="1"/>
</dbReference>
<evidence type="ECO:0000256" key="8">
    <source>
        <dbReference type="ARBA" id="ARBA00022806"/>
    </source>
</evidence>
<comment type="caution">
    <text evidence="20">The sequence shown here is derived from an EMBL/GenBank/DDBJ whole genome shotgun (WGS) entry which is preliminary data.</text>
</comment>
<evidence type="ECO:0000256" key="1">
    <source>
        <dbReference type="ARBA" id="ARBA00001946"/>
    </source>
</evidence>
<dbReference type="SUPFAM" id="SSF47819">
    <property type="entry name" value="HRDC-like"/>
    <property type="match status" value="1"/>
</dbReference>
<dbReference type="SMART" id="SM00341">
    <property type="entry name" value="HRDC"/>
    <property type="match status" value="1"/>
</dbReference>
<evidence type="ECO:0000256" key="12">
    <source>
        <dbReference type="ARBA" id="ARBA00023172"/>
    </source>
</evidence>
<keyword evidence="9" id="KW-0862">Zinc</keyword>
<dbReference type="InterPro" id="IPR004589">
    <property type="entry name" value="DNA_helicase_ATP-dep_RecQ"/>
</dbReference>
<accession>A0A7X1EAN2</accession>
<dbReference type="SMART" id="SM00490">
    <property type="entry name" value="HELICc"/>
    <property type="match status" value="1"/>
</dbReference>
<dbReference type="PROSITE" id="PS51194">
    <property type="entry name" value="HELICASE_CTER"/>
    <property type="match status" value="1"/>
</dbReference>
<comment type="catalytic activity">
    <reaction evidence="15">
        <text>Couples ATP hydrolysis with the unwinding of duplex DNA by translocating in the 3'-5' direction.</text>
        <dbReference type="EC" id="5.6.2.4"/>
    </reaction>
</comment>
<dbReference type="EMBL" id="JACHVC010000012">
    <property type="protein sequence ID" value="MBC2606952.1"/>
    <property type="molecule type" value="Genomic_DNA"/>
</dbReference>
<evidence type="ECO:0000256" key="4">
    <source>
        <dbReference type="ARBA" id="ARBA00022723"/>
    </source>
</evidence>